<keyword evidence="1" id="KW-1133">Transmembrane helix</keyword>
<dbReference type="InterPro" id="IPR011528">
    <property type="entry name" value="NERD"/>
</dbReference>
<evidence type="ECO:0000256" key="1">
    <source>
        <dbReference type="SAM" id="Phobius"/>
    </source>
</evidence>
<feature type="transmembrane region" description="Helical" evidence="1">
    <location>
        <begin position="49"/>
        <end position="65"/>
    </location>
</feature>
<name>A0A8J7FKN7_9CYAN</name>
<keyword evidence="1" id="KW-0472">Membrane</keyword>
<dbReference type="EMBL" id="JADEWL010000097">
    <property type="protein sequence ID" value="MBE9215381.1"/>
    <property type="molecule type" value="Genomic_DNA"/>
</dbReference>
<keyword evidence="4" id="KW-1185">Reference proteome</keyword>
<organism evidence="3 4">
    <name type="scientific">Plectonema cf. radiosum LEGE 06105</name>
    <dbReference type="NCBI Taxonomy" id="945769"/>
    <lineage>
        <taxon>Bacteria</taxon>
        <taxon>Bacillati</taxon>
        <taxon>Cyanobacteriota</taxon>
        <taxon>Cyanophyceae</taxon>
        <taxon>Oscillatoriophycideae</taxon>
        <taxon>Oscillatoriales</taxon>
        <taxon>Microcoleaceae</taxon>
        <taxon>Plectonema</taxon>
    </lineage>
</organism>
<keyword evidence="1" id="KW-0812">Transmembrane</keyword>
<reference evidence="3" key="1">
    <citation type="submission" date="2020-10" db="EMBL/GenBank/DDBJ databases">
        <authorList>
            <person name="Castelo-Branco R."/>
            <person name="Eusebio N."/>
            <person name="Adriana R."/>
            <person name="Vieira A."/>
            <person name="Brugerolle De Fraissinette N."/>
            <person name="Rezende De Castro R."/>
            <person name="Schneider M.P."/>
            <person name="Vasconcelos V."/>
            <person name="Leao P.N."/>
        </authorList>
    </citation>
    <scope>NUCLEOTIDE SEQUENCE</scope>
    <source>
        <strain evidence="3">LEGE 06105</strain>
    </source>
</reference>
<comment type="caution">
    <text evidence="3">The sequence shown here is derived from an EMBL/GenBank/DDBJ whole genome shotgun (WGS) entry which is preliminary data.</text>
</comment>
<feature type="domain" description="NERD" evidence="2">
    <location>
        <begin position="80"/>
        <end position="187"/>
    </location>
</feature>
<dbReference type="AlphaFoldDB" id="A0A8J7FKN7"/>
<accession>A0A8J7FKN7</accession>
<dbReference type="RefSeq" id="WP_193923442.1">
    <property type="nucleotide sequence ID" value="NZ_JADEWL010000097.1"/>
</dbReference>
<evidence type="ECO:0000313" key="3">
    <source>
        <dbReference type="EMBL" id="MBE9215381.1"/>
    </source>
</evidence>
<evidence type="ECO:0000313" key="4">
    <source>
        <dbReference type="Proteomes" id="UP000620559"/>
    </source>
</evidence>
<evidence type="ECO:0000259" key="2">
    <source>
        <dbReference type="Pfam" id="PF08378"/>
    </source>
</evidence>
<protein>
    <submittedName>
        <fullName evidence="3">NERD domain-containing protein</fullName>
    </submittedName>
</protein>
<gene>
    <name evidence="3" type="ORF">IQ247_22400</name>
</gene>
<proteinExistence type="predicted"/>
<feature type="transmembrane region" description="Helical" evidence="1">
    <location>
        <begin position="21"/>
        <end position="43"/>
    </location>
</feature>
<dbReference type="Proteomes" id="UP000620559">
    <property type="component" value="Unassembled WGS sequence"/>
</dbReference>
<sequence length="218" mass="24517">MSSKTKKPGEYILKLARKRNLSAIIRYFLAAGMLIVTMVLFSIFANSSLGILFLIAGISGSYYLYRSGKYFQKRAGDAQRGAEAETKVANLLDILESQRWQIEYNLRIKKWGDADVVLHSPKGNWYVIDVKSHGGTKIYESGRLRKRYGKNIYDFNEGDLIDKVKGQAREVKRLKSASWVTAMLCFTRGGVDISESEVNGVYVVSAGNLVNTLLQLEE</sequence>
<dbReference type="Pfam" id="PF08378">
    <property type="entry name" value="NERD"/>
    <property type="match status" value="1"/>
</dbReference>